<dbReference type="EMBL" id="QEYD01000002">
    <property type="protein sequence ID" value="PWE30742.1"/>
    <property type="molecule type" value="Genomic_DNA"/>
</dbReference>
<protein>
    <recommendedName>
        <fullName evidence="4">HutD-family protein</fullName>
    </recommendedName>
</protein>
<accession>A0A2U2CFW6</accession>
<sequence length="229" mass="24470">MADPRPRPPWGRPRQRRRPRPERQAEPNASASGISRFPPGPEGGASPDRERKTMFRIVTPEDFTTTPWKNGGGVTHEVLRDDGAEPWRWRISIAEVSTDGPFSVFEGLARILTVIDGDGLDLHTPDGVLAARPFQPLAFSGETPVDSRMVNGPVRDLNLIYDPSALSPSVEVIEGPAQVDAGPGLTGILCHMGQAVVGETSLPEGAFALGQGATITLGPEALCVIVRLG</sequence>
<dbReference type="PANTHER" id="PTHR37943">
    <property type="entry name" value="PROTEIN VES"/>
    <property type="match status" value="1"/>
</dbReference>
<evidence type="ECO:0000313" key="3">
    <source>
        <dbReference type="Proteomes" id="UP000244940"/>
    </source>
</evidence>
<dbReference type="InterPro" id="IPR014710">
    <property type="entry name" value="RmlC-like_jellyroll"/>
</dbReference>
<evidence type="ECO:0008006" key="4">
    <source>
        <dbReference type="Google" id="ProtNLM"/>
    </source>
</evidence>
<dbReference type="AlphaFoldDB" id="A0A2U2CFW6"/>
<organism evidence="2 3">
    <name type="scientific">Pararhodobacter marinus</name>
    <dbReference type="NCBI Taxonomy" id="2184063"/>
    <lineage>
        <taxon>Bacteria</taxon>
        <taxon>Pseudomonadati</taxon>
        <taxon>Pseudomonadota</taxon>
        <taxon>Alphaproteobacteria</taxon>
        <taxon>Rhodobacterales</taxon>
        <taxon>Paracoccaceae</taxon>
        <taxon>Pararhodobacter</taxon>
    </lineage>
</organism>
<dbReference type="InterPro" id="IPR011051">
    <property type="entry name" value="RmlC_Cupin_sf"/>
</dbReference>
<gene>
    <name evidence="2" type="ORF">C4N9_03005</name>
</gene>
<feature type="region of interest" description="Disordered" evidence="1">
    <location>
        <begin position="1"/>
        <end position="50"/>
    </location>
</feature>
<dbReference type="SUPFAM" id="SSF51182">
    <property type="entry name" value="RmlC-like cupins"/>
    <property type="match status" value="1"/>
</dbReference>
<dbReference type="Gene3D" id="2.60.120.10">
    <property type="entry name" value="Jelly Rolls"/>
    <property type="match status" value="1"/>
</dbReference>
<keyword evidence="3" id="KW-1185">Reference proteome</keyword>
<dbReference type="OrthoDB" id="9800082at2"/>
<name>A0A2U2CFW6_9RHOB</name>
<evidence type="ECO:0000256" key="1">
    <source>
        <dbReference type="SAM" id="MobiDB-lite"/>
    </source>
</evidence>
<dbReference type="Pfam" id="PF05962">
    <property type="entry name" value="HutD"/>
    <property type="match status" value="1"/>
</dbReference>
<reference evidence="2 3" key="1">
    <citation type="submission" date="2018-05" db="EMBL/GenBank/DDBJ databases">
        <title>Pararhodobacter marina sp. nov., isolated from deep-sea water of the Indian Ocean.</title>
        <authorList>
            <person name="Lai Q.Sr."/>
            <person name="Liu X."/>
            <person name="Shao Z."/>
        </authorList>
    </citation>
    <scope>NUCLEOTIDE SEQUENCE [LARGE SCALE GENOMIC DNA]</scope>
    <source>
        <strain evidence="2 3">CIC4N-9</strain>
    </source>
</reference>
<evidence type="ECO:0000313" key="2">
    <source>
        <dbReference type="EMBL" id="PWE30742.1"/>
    </source>
</evidence>
<dbReference type="Proteomes" id="UP000244940">
    <property type="component" value="Unassembled WGS sequence"/>
</dbReference>
<proteinExistence type="predicted"/>
<dbReference type="PANTHER" id="PTHR37943:SF1">
    <property type="entry name" value="PROTEIN VES"/>
    <property type="match status" value="1"/>
</dbReference>
<comment type="caution">
    <text evidence="2">The sequence shown here is derived from an EMBL/GenBank/DDBJ whole genome shotgun (WGS) entry which is preliminary data.</text>
</comment>
<dbReference type="InterPro" id="IPR010282">
    <property type="entry name" value="Uncharacterised_HutD/Ves"/>
</dbReference>
<dbReference type="CDD" id="cd20293">
    <property type="entry name" value="cupin_HutD_N"/>
    <property type="match status" value="1"/>
</dbReference>